<dbReference type="STRING" id="1216932.CM240_2277"/>
<keyword evidence="1" id="KW-0812">Transmembrane</keyword>
<dbReference type="eggNOG" id="COG2385">
    <property type="taxonomic scope" value="Bacteria"/>
</dbReference>
<sequence>MKRIVYMISIIIGLIAMSSLIIATSVNQMKENKKVAAVSDVDTKAIIDEHKIKKVDGEIKIRLLRNATNSVEEMKLEDYVLGVVSAEMPAEFPEEAIKAQAVAARTYALAHVEEFGGTSYSKEKNANLIDTVANQVYYSKDQRFAGWPENKQEGYWSKITEAVSSTKGEVLTYNDQLVLSPYFFSTSWGKTEDAVSVFNHQEPYLTSVDSPGEEDSPKYTYSTEKSNDEVIDAINANYSNCLNSTESLRSQIEILERDSADGVSKIKVGNQTLTGVEVRKLLKLNSTNFQIEFKDNTIVFNTKGYGHNVGMSQWGARAMAKAGSGYVDILKHYYTGVEIFNIYK</sequence>
<dbReference type="PATRIC" id="fig|1216932.3.peg.2255"/>
<evidence type="ECO:0000256" key="1">
    <source>
        <dbReference type="SAM" id="Phobius"/>
    </source>
</evidence>
<dbReference type="PANTHER" id="PTHR30032:SF4">
    <property type="entry name" value="AMIDASE ENHANCER"/>
    <property type="match status" value="1"/>
</dbReference>
<proteinExistence type="predicted"/>
<dbReference type="GO" id="GO:0030288">
    <property type="term" value="C:outer membrane-bounded periplasmic space"/>
    <property type="evidence" value="ECO:0007669"/>
    <property type="project" value="TreeGrafter"/>
</dbReference>
<dbReference type="Proteomes" id="UP000019426">
    <property type="component" value="Chromosome M2/40_rep1"/>
</dbReference>
<dbReference type="AlphaFoldDB" id="W6S0Q5"/>
<evidence type="ECO:0000313" key="3">
    <source>
        <dbReference type="EMBL" id="CDM69414.1"/>
    </source>
</evidence>
<dbReference type="InterPro" id="IPR013486">
    <property type="entry name" value="SpoIID/LytB"/>
</dbReference>
<dbReference type="EMBL" id="HG917868">
    <property type="protein sequence ID" value="CDM69414.1"/>
    <property type="molecule type" value="Genomic_DNA"/>
</dbReference>
<protein>
    <submittedName>
        <fullName evidence="3">Stage II sporulation protein D</fullName>
    </submittedName>
</protein>
<evidence type="ECO:0000259" key="2">
    <source>
        <dbReference type="Pfam" id="PF08486"/>
    </source>
</evidence>
<evidence type="ECO:0000313" key="4">
    <source>
        <dbReference type="Proteomes" id="UP000019426"/>
    </source>
</evidence>
<reference evidence="3 4" key="1">
    <citation type="submission" date="2013-11" db="EMBL/GenBank/DDBJ databases">
        <title>Complete genome sequence of Clostridum sp. M2/40.</title>
        <authorList>
            <person name="Wibberg D."/>
            <person name="Puehler A."/>
            <person name="Schlueter A."/>
        </authorList>
    </citation>
    <scope>NUCLEOTIDE SEQUENCE [LARGE SCALE GENOMIC DNA]</scope>
    <source>
        <strain evidence="4">M2/40</strain>
    </source>
</reference>
<dbReference type="NCBIfam" id="TIGR02669">
    <property type="entry name" value="SpoIID_LytB"/>
    <property type="match status" value="1"/>
</dbReference>
<gene>
    <name evidence="3" type="ORF">CM240_2277</name>
</gene>
<keyword evidence="1" id="KW-1133">Transmembrane helix</keyword>
<dbReference type="InterPro" id="IPR051922">
    <property type="entry name" value="Bact_Sporulation_Assoc"/>
</dbReference>
<keyword evidence="1" id="KW-0472">Membrane</keyword>
<dbReference type="InterPro" id="IPR014225">
    <property type="entry name" value="Spore_II_D_firmicutes"/>
</dbReference>
<dbReference type="Pfam" id="PF08486">
    <property type="entry name" value="SpoIID"/>
    <property type="match status" value="1"/>
</dbReference>
<dbReference type="OrthoDB" id="9794671at2"/>
<dbReference type="NCBIfam" id="TIGR02870">
    <property type="entry name" value="spore_II_D"/>
    <property type="match status" value="1"/>
</dbReference>
<organism evidence="3 4">
    <name type="scientific">Clostridium bornimense</name>
    <dbReference type="NCBI Taxonomy" id="1216932"/>
    <lineage>
        <taxon>Bacteria</taxon>
        <taxon>Bacillati</taxon>
        <taxon>Bacillota</taxon>
        <taxon>Clostridia</taxon>
        <taxon>Eubacteriales</taxon>
        <taxon>Clostridiaceae</taxon>
        <taxon>Clostridium</taxon>
    </lineage>
</organism>
<name>W6S0Q5_9CLOT</name>
<feature type="transmembrane region" description="Helical" evidence="1">
    <location>
        <begin position="6"/>
        <end position="26"/>
    </location>
</feature>
<dbReference type="InterPro" id="IPR013693">
    <property type="entry name" value="SpoIID/LytB_N"/>
</dbReference>
<dbReference type="HOGENOM" id="CLU_021203_1_1_9"/>
<keyword evidence="4" id="KW-1185">Reference proteome</keyword>
<dbReference type="PANTHER" id="PTHR30032">
    <property type="entry name" value="N-ACETYLMURAMOYL-L-ALANINE AMIDASE-RELATED"/>
    <property type="match status" value="1"/>
</dbReference>
<accession>W6S0Q5</accession>
<dbReference type="RefSeq" id="WP_044039202.1">
    <property type="nucleotide sequence ID" value="NZ_HG917868.1"/>
</dbReference>
<feature type="domain" description="Sporulation stage II protein D amidase enhancer LytB N-terminal" evidence="2">
    <location>
        <begin position="66"/>
        <end position="173"/>
    </location>
</feature>
<dbReference type="KEGG" id="clt:CM240_2277"/>
<dbReference type="GO" id="GO:0030435">
    <property type="term" value="P:sporulation resulting in formation of a cellular spore"/>
    <property type="evidence" value="ECO:0007669"/>
    <property type="project" value="InterPro"/>
</dbReference>